<dbReference type="PANTHER" id="PTHR33463:SF187">
    <property type="entry name" value="AND NB-ARC DOMAIN DISEASE RESISTANCE PROTEIN, PUTATIVE-RELATED"/>
    <property type="match status" value="1"/>
</dbReference>
<dbReference type="InterPro" id="IPR003593">
    <property type="entry name" value="AAA+_ATPase"/>
</dbReference>
<dbReference type="PROSITE" id="PS51450">
    <property type="entry name" value="LRR"/>
    <property type="match status" value="1"/>
</dbReference>
<dbReference type="Gene3D" id="3.40.50.300">
    <property type="entry name" value="P-loop containing nucleotide triphosphate hydrolases"/>
    <property type="match status" value="1"/>
</dbReference>
<evidence type="ECO:0000256" key="4">
    <source>
        <dbReference type="ARBA" id="ARBA00022821"/>
    </source>
</evidence>
<dbReference type="GO" id="GO:0043531">
    <property type="term" value="F:ADP binding"/>
    <property type="evidence" value="ECO:0007669"/>
    <property type="project" value="InterPro"/>
</dbReference>
<evidence type="ECO:0000259" key="7">
    <source>
        <dbReference type="SMART" id="SM00382"/>
    </source>
</evidence>
<name>A0AAP0N7Q0_LIQFO</name>
<evidence type="ECO:0000256" key="1">
    <source>
        <dbReference type="ARBA" id="ARBA00008894"/>
    </source>
</evidence>
<dbReference type="InterPro" id="IPR036388">
    <property type="entry name" value="WH-like_DNA-bd_sf"/>
</dbReference>
<keyword evidence="3" id="KW-0677">Repeat</keyword>
<dbReference type="InterPro" id="IPR042197">
    <property type="entry name" value="Apaf_helical"/>
</dbReference>
<dbReference type="AlphaFoldDB" id="A0AAP0N7Q0"/>
<evidence type="ECO:0000256" key="5">
    <source>
        <dbReference type="ARBA" id="ARBA00022840"/>
    </source>
</evidence>
<dbReference type="SUPFAM" id="SSF52540">
    <property type="entry name" value="P-loop containing nucleoside triphosphate hydrolases"/>
    <property type="match status" value="1"/>
</dbReference>
<dbReference type="InterPro" id="IPR002182">
    <property type="entry name" value="NB-ARC"/>
</dbReference>
<evidence type="ECO:0000256" key="6">
    <source>
        <dbReference type="SAM" id="Coils"/>
    </source>
</evidence>
<keyword evidence="2" id="KW-0433">Leucine-rich repeat</keyword>
<reference evidence="8 9" key="1">
    <citation type="journal article" date="2024" name="Plant J.">
        <title>Genome sequences and population genomics reveal climatic adaptation and genomic divergence between two closely related sweetgum species.</title>
        <authorList>
            <person name="Xu W.Q."/>
            <person name="Ren C.Q."/>
            <person name="Zhang X.Y."/>
            <person name="Comes H.P."/>
            <person name="Liu X.H."/>
            <person name="Li Y.G."/>
            <person name="Kettle C.J."/>
            <person name="Jalonen R."/>
            <person name="Gaisberger H."/>
            <person name="Ma Y.Z."/>
            <person name="Qiu Y.X."/>
        </authorList>
    </citation>
    <scope>NUCLEOTIDE SEQUENCE [LARGE SCALE GENOMIC DNA]</scope>
    <source>
        <strain evidence="8">Hangzhou</strain>
    </source>
</reference>
<feature type="coiled-coil region" evidence="6">
    <location>
        <begin position="40"/>
        <end position="74"/>
    </location>
</feature>
<dbReference type="InterPro" id="IPR032675">
    <property type="entry name" value="LRR_dom_sf"/>
</dbReference>
<dbReference type="PROSITE" id="PS51257">
    <property type="entry name" value="PROKAR_LIPOPROTEIN"/>
    <property type="match status" value="1"/>
</dbReference>
<organism evidence="8 9">
    <name type="scientific">Liquidambar formosana</name>
    <name type="common">Formosan gum</name>
    <dbReference type="NCBI Taxonomy" id="63359"/>
    <lineage>
        <taxon>Eukaryota</taxon>
        <taxon>Viridiplantae</taxon>
        <taxon>Streptophyta</taxon>
        <taxon>Embryophyta</taxon>
        <taxon>Tracheophyta</taxon>
        <taxon>Spermatophyta</taxon>
        <taxon>Magnoliopsida</taxon>
        <taxon>eudicotyledons</taxon>
        <taxon>Gunneridae</taxon>
        <taxon>Pentapetalae</taxon>
        <taxon>Saxifragales</taxon>
        <taxon>Altingiaceae</taxon>
        <taxon>Liquidambar</taxon>
    </lineage>
</organism>
<dbReference type="FunFam" id="1.10.10.10:FF:000322">
    <property type="entry name" value="Probable disease resistance protein At1g63360"/>
    <property type="match status" value="1"/>
</dbReference>
<protein>
    <recommendedName>
        <fullName evidence="7">AAA+ ATPase domain-containing protein</fullName>
    </recommendedName>
</protein>
<evidence type="ECO:0000256" key="2">
    <source>
        <dbReference type="ARBA" id="ARBA00022614"/>
    </source>
</evidence>
<keyword evidence="5" id="KW-0067">ATP-binding</keyword>
<dbReference type="Gene3D" id="1.10.10.10">
    <property type="entry name" value="Winged helix-like DNA-binding domain superfamily/Winged helix DNA-binding domain"/>
    <property type="match status" value="1"/>
</dbReference>
<dbReference type="InterPro" id="IPR050905">
    <property type="entry name" value="Plant_NBS-LRR"/>
</dbReference>
<keyword evidence="6" id="KW-0175">Coiled coil</keyword>
<dbReference type="InterPro" id="IPR057135">
    <property type="entry name" value="At4g27190-like_LRR"/>
</dbReference>
<keyword evidence="5" id="KW-0547">Nucleotide-binding</keyword>
<dbReference type="InterPro" id="IPR058922">
    <property type="entry name" value="WHD_DRP"/>
</dbReference>
<evidence type="ECO:0000313" key="8">
    <source>
        <dbReference type="EMBL" id="KAK9268082.1"/>
    </source>
</evidence>
<dbReference type="Pfam" id="PF00931">
    <property type="entry name" value="NB-ARC"/>
    <property type="match status" value="1"/>
</dbReference>
<dbReference type="EMBL" id="JBBPBK010000016">
    <property type="protein sequence ID" value="KAK9268082.1"/>
    <property type="molecule type" value="Genomic_DNA"/>
</dbReference>
<dbReference type="PANTHER" id="PTHR33463">
    <property type="entry name" value="NB-ARC DOMAIN-CONTAINING PROTEIN-RELATED"/>
    <property type="match status" value="1"/>
</dbReference>
<dbReference type="Proteomes" id="UP001415857">
    <property type="component" value="Unassembled WGS sequence"/>
</dbReference>
<evidence type="ECO:0000313" key="9">
    <source>
        <dbReference type="Proteomes" id="UP001415857"/>
    </source>
</evidence>
<evidence type="ECO:0000256" key="3">
    <source>
        <dbReference type="ARBA" id="ARBA00022737"/>
    </source>
</evidence>
<comment type="caution">
    <text evidence="8">The sequence shown here is derived from an EMBL/GenBank/DDBJ whole genome shotgun (WGS) entry which is preliminary data.</text>
</comment>
<dbReference type="InterPro" id="IPR027417">
    <property type="entry name" value="P-loop_NTPase"/>
</dbReference>
<dbReference type="FunFam" id="3.40.50.300:FF:001091">
    <property type="entry name" value="Probable disease resistance protein At1g61300"/>
    <property type="match status" value="1"/>
</dbReference>
<proteinExistence type="inferred from homology"/>
<dbReference type="SUPFAM" id="SSF52058">
    <property type="entry name" value="L domain-like"/>
    <property type="match status" value="1"/>
</dbReference>
<dbReference type="GO" id="GO:0006952">
    <property type="term" value="P:defense response"/>
    <property type="evidence" value="ECO:0007669"/>
    <property type="project" value="UniProtKB-KW"/>
</dbReference>
<feature type="domain" description="AAA+ ATPase" evidence="7">
    <location>
        <begin position="187"/>
        <end position="324"/>
    </location>
</feature>
<accession>A0AAP0N7Q0</accession>
<comment type="similarity">
    <text evidence="1">Belongs to the disease resistance NB-LRR family.</text>
</comment>
<dbReference type="InterPro" id="IPR001611">
    <property type="entry name" value="Leu-rich_rpt"/>
</dbReference>
<dbReference type="GO" id="GO:0005524">
    <property type="term" value="F:ATP binding"/>
    <property type="evidence" value="ECO:0007669"/>
    <property type="project" value="UniProtKB-KW"/>
</dbReference>
<dbReference type="SMART" id="SM00382">
    <property type="entry name" value="AAA"/>
    <property type="match status" value="1"/>
</dbReference>
<dbReference type="Pfam" id="PF23247">
    <property type="entry name" value="LRR_RPS2"/>
    <property type="match status" value="1"/>
</dbReference>
<keyword evidence="9" id="KW-1185">Reference proteome</keyword>
<dbReference type="Pfam" id="PF23559">
    <property type="entry name" value="WHD_DRP"/>
    <property type="match status" value="1"/>
</dbReference>
<sequence>MCRNRAMEVIGGFNAFTGIMSCLCAPHCLHGPCLQKMNYLKSPESQMEKLKRKVRELTARLNRINTKLETAKSQEGKEPKAEVSLWLMDVNNAEEELCRFQEEIGSETKCLSGCFPNCLSRLRLGKRIHKKLKVVDALLERGQLFSDDSLADLRPKKGTELPTVTIVGKTTAERNFQEIWQCLTDDETGIIGVYGMGGVGKTTIMKQIHNQLINEASNFDNVIWVTVSKETNLKNLRNSIARQVNINILEEIDELKRAGRILESLRQRKFVLILDDLWEVFPLEEIGIPSPNKDNGCKLVLTTRKREVCRRMETQRDVEVKVLTEEEAWGLFKDKVGTEVLLSSDIETIAKEVAKECDGLPLAIVVVGRALRNVNDVEEWKYALTELRNSCMRRNGMEDEVFARLEFSYRRLRDDTARACLLYCALYPEDHEIEIKELIEHWIWEGLMEHDVRRTQAYMLRGKNLVNELKDCCLLESFVNRNKGVECVKMHDLIRDMAIGITATDPRFFIKAGLQLTIPPSEEEWPEDVEWVSLMRNNLKCLSGQPKCYKLSTLFLQGNRLLNKFSDSFFLNMQNLKVLNLSDTDIEELPESLFFLPNLSALLLGNCTNLKKVPSLKNLSCLKVLDLSSTLKLKELPQGMDMLSNLRRLNISHTGVNCFPAESVHMFRHVEELLMGGIEWGSYAKVQNGRAYIEDLIKLKNLAILEVMFYNSEVLDRYTRSEHWDQLQGFNISIGWMESVVSTELGRKGIKVYGEHLLVRGSPALLPSNTSYLHVCRCPDITQLSMLNVSNLIECKIQECGVECIVSAGDQNNLSTLEKLELKWLSDLRMLCKGVVPPDTLRCLKILNVAECHSLKQLFSPGLLQHLRNLEVIKVQFCIGMEEITATEKGEEDEEEKEGIVEETNSCNDTTIIQLPRLRQLELYSLRNLRSIYKSVMVCDSLHTIRVVNCPNLKRLPLSIGNGQHPPAALKQIRGRQEWWRSLRWDHPDDVTFFHQFLDSTESDYKIEDLIDRLDTTSHVSLIQSLSPSLTSHNTLTLHHSPMAVHPQSGSASSSAVRRLPSVDIGPRFTLTASPPQYLTITESVSHAVTISRTSPSLIAVSRRRLSPSIAVVPLAVVPSVDLHQICRSTPDLAVVPLAVVPSGDLQQIYTRFVDLHQICLCLSYICKIWVANLH</sequence>
<dbReference type="PRINTS" id="PR00364">
    <property type="entry name" value="DISEASERSIST"/>
</dbReference>
<dbReference type="Gene3D" id="3.80.10.10">
    <property type="entry name" value="Ribonuclease Inhibitor"/>
    <property type="match status" value="2"/>
</dbReference>
<keyword evidence="4" id="KW-0611">Plant defense</keyword>
<dbReference type="Gene3D" id="1.10.8.430">
    <property type="entry name" value="Helical domain of apoptotic protease-activating factors"/>
    <property type="match status" value="1"/>
</dbReference>
<gene>
    <name evidence="8" type="ORF">L1049_010521</name>
</gene>
<dbReference type="Pfam" id="PF23598">
    <property type="entry name" value="LRR_14"/>
    <property type="match status" value="1"/>
</dbReference>
<dbReference type="InterPro" id="IPR055414">
    <property type="entry name" value="LRR_R13L4/SHOC2-like"/>
</dbReference>
<dbReference type="FunFam" id="1.10.8.430:FF:000003">
    <property type="entry name" value="Probable disease resistance protein At5g66910"/>
    <property type="match status" value="1"/>
</dbReference>